<name>A0A9D1VRY0_9BACT</name>
<evidence type="ECO:0000256" key="8">
    <source>
        <dbReference type="ARBA" id="ARBA00023170"/>
    </source>
</evidence>
<dbReference type="InterPro" id="IPR039426">
    <property type="entry name" value="TonB-dep_rcpt-like"/>
</dbReference>
<evidence type="ECO:0000256" key="11">
    <source>
        <dbReference type="RuleBase" id="RU003357"/>
    </source>
</evidence>
<evidence type="ECO:0000259" key="13">
    <source>
        <dbReference type="Pfam" id="PF07715"/>
    </source>
</evidence>
<dbReference type="Gene3D" id="2.60.40.1120">
    <property type="entry name" value="Carboxypeptidase-like, regulatory domain"/>
    <property type="match status" value="1"/>
</dbReference>
<dbReference type="PANTHER" id="PTHR30069:SF29">
    <property type="entry name" value="HEMOGLOBIN AND HEMOGLOBIN-HAPTOGLOBIN-BINDING PROTEIN 1-RELATED"/>
    <property type="match status" value="1"/>
</dbReference>
<dbReference type="PANTHER" id="PTHR30069">
    <property type="entry name" value="TONB-DEPENDENT OUTER MEMBRANE RECEPTOR"/>
    <property type="match status" value="1"/>
</dbReference>
<dbReference type="Pfam" id="PF07715">
    <property type="entry name" value="Plug"/>
    <property type="match status" value="1"/>
</dbReference>
<feature type="non-terminal residue" evidence="14">
    <location>
        <position position="1"/>
    </location>
</feature>
<dbReference type="FunFam" id="2.170.130.10:FF:000008">
    <property type="entry name" value="SusC/RagA family TonB-linked outer membrane protein"/>
    <property type="match status" value="1"/>
</dbReference>
<dbReference type="InterPro" id="IPR023996">
    <property type="entry name" value="TonB-dep_OMP_SusC/RagA"/>
</dbReference>
<keyword evidence="6 11" id="KW-0798">TonB box</keyword>
<dbReference type="Gene3D" id="2.40.170.20">
    <property type="entry name" value="TonB-dependent receptor, beta-barrel domain"/>
    <property type="match status" value="1"/>
</dbReference>
<keyword evidence="2 10" id="KW-0813">Transport</keyword>
<evidence type="ECO:0000256" key="3">
    <source>
        <dbReference type="ARBA" id="ARBA00022452"/>
    </source>
</evidence>
<evidence type="ECO:0000256" key="9">
    <source>
        <dbReference type="ARBA" id="ARBA00023237"/>
    </source>
</evidence>
<dbReference type="Gene3D" id="2.170.130.10">
    <property type="entry name" value="TonB-dependent receptor, plug domain"/>
    <property type="match status" value="1"/>
</dbReference>
<keyword evidence="3 10" id="KW-1134">Transmembrane beta strand</keyword>
<dbReference type="Pfam" id="PF00593">
    <property type="entry name" value="TonB_dep_Rec_b-barrel"/>
    <property type="match status" value="1"/>
</dbReference>
<evidence type="ECO:0000256" key="2">
    <source>
        <dbReference type="ARBA" id="ARBA00022448"/>
    </source>
</evidence>
<keyword evidence="8 14" id="KW-0675">Receptor</keyword>
<evidence type="ECO:0000256" key="10">
    <source>
        <dbReference type="PROSITE-ProRule" id="PRU01360"/>
    </source>
</evidence>
<keyword evidence="7 10" id="KW-0472">Membrane</keyword>
<keyword evidence="9 10" id="KW-0998">Cell outer membrane</keyword>
<dbReference type="SUPFAM" id="SSF56935">
    <property type="entry name" value="Porins"/>
    <property type="match status" value="1"/>
</dbReference>
<protein>
    <submittedName>
        <fullName evidence="14">TonB-dependent receptor</fullName>
    </submittedName>
</protein>
<evidence type="ECO:0000313" key="15">
    <source>
        <dbReference type="Proteomes" id="UP000824246"/>
    </source>
</evidence>
<evidence type="ECO:0000259" key="12">
    <source>
        <dbReference type="Pfam" id="PF00593"/>
    </source>
</evidence>
<evidence type="ECO:0000256" key="1">
    <source>
        <dbReference type="ARBA" id="ARBA00004571"/>
    </source>
</evidence>
<proteinExistence type="inferred from homology"/>
<reference evidence="14" key="1">
    <citation type="journal article" date="2021" name="PeerJ">
        <title>Extensive microbial diversity within the chicken gut microbiome revealed by metagenomics and culture.</title>
        <authorList>
            <person name="Gilroy R."/>
            <person name="Ravi A."/>
            <person name="Getino M."/>
            <person name="Pursley I."/>
            <person name="Horton D.L."/>
            <person name="Alikhan N.F."/>
            <person name="Baker D."/>
            <person name="Gharbi K."/>
            <person name="Hall N."/>
            <person name="Watson M."/>
            <person name="Adriaenssens E.M."/>
            <person name="Foster-Nyarko E."/>
            <person name="Jarju S."/>
            <person name="Secka A."/>
            <person name="Antonio M."/>
            <person name="Oren A."/>
            <person name="Chaudhuri R.R."/>
            <person name="La Ragione R."/>
            <person name="Hildebrand F."/>
            <person name="Pallen M.J."/>
        </authorList>
    </citation>
    <scope>NUCLEOTIDE SEQUENCE</scope>
    <source>
        <strain evidence="14">ChiHjej12B11-16260</strain>
    </source>
</reference>
<dbReference type="GO" id="GO:0009279">
    <property type="term" value="C:cell outer membrane"/>
    <property type="evidence" value="ECO:0007669"/>
    <property type="project" value="UniProtKB-SubCell"/>
</dbReference>
<sequence>SADDDSPIYGASVLVKGTNVSAITDADGRFSIKLPDGSNTVVVSYIGMEKTEAFARNGMVVKLSSTTTLDEVIVVGYGVQSREAKTGAVVQVSGDDLASIPATSVDQMLQGKMAGVQISSNNGQPGAATSIRIRGTSSINASNAPLYVVDGVPVMSGDISTGGAAESTNAIALINPSDIATITVLKDAAAASIYGSRAANGVILITTKSGSDSQGKARISARVRYGMTTLAKDGDYDPMDPETWVNYYRTAVINAGGNPDDPSSQYYMPLGTLSQPMTNWMDALTRTGSLQEYEVNAQGGNGKTNYYASASYGKNEGVTYASDFERIQMRVNVDSELNKWLKIGARVNGGYMRMRGEQTNQSDSWTYNNPFFVGMHLPPTVPVYNEDGSYNRNIPLLSDVNALAYAFEKNEYDTHYKFNGSMYLEWKPIKQLTFKTNNSSELLFSRLYSYSPGYVFENQMNAVTTFDSQYSAFTTSNTGVYEDNFNEEHFLRVLVGQEYTYTKSLADQGSTQDVNPLIPYVTTGNQSYNRLYYSETAQKLLSFFGVVDYNYLNKYYLQASVRGDGSSLFGQNKQWGCFWSVGASWNMEKENFLKDVSWINQLKLRYSYGVNGNNGIGAYGAYGLYSTLVNPYNGWVGLGPAQLPNPDLSWETNKAHNVGIDFRFWERFSGTFEYYHRTTEDMLLSTRIPYTTGFSSMMRNVGSIWNQGFEAQLDFAIFDRSDLHWSIGLNFSMNKSHVIDLGSETRISAGNGLYIVEGEQLMQFYLYDYAGVNPVNGEALWYNEAGEITNNFTDARRVYKGSPEPIATGGFNTAFNWNGIDFSASFEYKFGNYILTRDNQFLWNDGATFGGQQLAVAGNYWQNIGDTGVSPKPVANNGTNSAYPLSTRFLERGDYLRIKDMTLGYTLPQKWTKKAAMSNVRIYLSAYNLFTFHDVHTSMDPERGVSGTGLGLYPTTKSFVIGLDVTF</sequence>
<dbReference type="Pfam" id="PF13715">
    <property type="entry name" value="CarbopepD_reg_2"/>
    <property type="match status" value="1"/>
</dbReference>
<comment type="caution">
    <text evidence="14">The sequence shown here is derived from an EMBL/GenBank/DDBJ whole genome shotgun (WGS) entry which is preliminary data.</text>
</comment>
<gene>
    <name evidence="14" type="ORF">H9982_06725</name>
</gene>
<evidence type="ECO:0000256" key="4">
    <source>
        <dbReference type="ARBA" id="ARBA00022692"/>
    </source>
</evidence>
<dbReference type="NCBIfam" id="TIGR04056">
    <property type="entry name" value="OMP_RagA_SusC"/>
    <property type="match status" value="1"/>
</dbReference>
<accession>A0A9D1VRY0</accession>
<reference evidence="14" key="2">
    <citation type="submission" date="2021-04" db="EMBL/GenBank/DDBJ databases">
        <authorList>
            <person name="Gilroy R."/>
        </authorList>
    </citation>
    <scope>NUCLEOTIDE SEQUENCE</scope>
    <source>
        <strain evidence="14">ChiHjej12B11-16260</strain>
    </source>
</reference>
<dbReference type="AlphaFoldDB" id="A0A9D1VRY0"/>
<dbReference type="Proteomes" id="UP000824246">
    <property type="component" value="Unassembled WGS sequence"/>
</dbReference>
<evidence type="ECO:0000256" key="7">
    <source>
        <dbReference type="ARBA" id="ARBA00023136"/>
    </source>
</evidence>
<dbReference type="SUPFAM" id="SSF49464">
    <property type="entry name" value="Carboxypeptidase regulatory domain-like"/>
    <property type="match status" value="1"/>
</dbReference>
<comment type="similarity">
    <text evidence="10 11">Belongs to the TonB-dependent receptor family.</text>
</comment>
<keyword evidence="4 10" id="KW-0812">Transmembrane</keyword>
<dbReference type="GO" id="GO:0044718">
    <property type="term" value="P:siderophore transmembrane transport"/>
    <property type="evidence" value="ECO:0007669"/>
    <property type="project" value="TreeGrafter"/>
</dbReference>
<dbReference type="NCBIfam" id="TIGR04057">
    <property type="entry name" value="SusC_RagA_signa"/>
    <property type="match status" value="1"/>
</dbReference>
<evidence type="ECO:0000256" key="6">
    <source>
        <dbReference type="ARBA" id="ARBA00023077"/>
    </source>
</evidence>
<dbReference type="InterPro" id="IPR008969">
    <property type="entry name" value="CarboxyPept-like_regulatory"/>
</dbReference>
<organism evidence="14 15">
    <name type="scientific">Candidatus Barnesiella excrementipullorum</name>
    <dbReference type="NCBI Taxonomy" id="2838479"/>
    <lineage>
        <taxon>Bacteria</taxon>
        <taxon>Pseudomonadati</taxon>
        <taxon>Bacteroidota</taxon>
        <taxon>Bacteroidia</taxon>
        <taxon>Bacteroidales</taxon>
        <taxon>Barnesiellaceae</taxon>
        <taxon>Barnesiella</taxon>
    </lineage>
</organism>
<evidence type="ECO:0000313" key="14">
    <source>
        <dbReference type="EMBL" id="HIX45899.1"/>
    </source>
</evidence>
<feature type="domain" description="TonB-dependent receptor-like beta-barrel" evidence="12">
    <location>
        <begin position="355"/>
        <end position="929"/>
    </location>
</feature>
<feature type="domain" description="TonB-dependent receptor plug" evidence="13">
    <location>
        <begin position="85"/>
        <end position="202"/>
    </location>
</feature>
<dbReference type="InterPro" id="IPR037066">
    <property type="entry name" value="Plug_dom_sf"/>
</dbReference>
<dbReference type="PROSITE" id="PS52016">
    <property type="entry name" value="TONB_DEPENDENT_REC_3"/>
    <property type="match status" value="1"/>
</dbReference>
<dbReference type="GO" id="GO:0015344">
    <property type="term" value="F:siderophore uptake transmembrane transporter activity"/>
    <property type="evidence" value="ECO:0007669"/>
    <property type="project" value="TreeGrafter"/>
</dbReference>
<dbReference type="InterPro" id="IPR036942">
    <property type="entry name" value="Beta-barrel_TonB_sf"/>
</dbReference>
<dbReference type="EMBL" id="DXFB01000170">
    <property type="protein sequence ID" value="HIX45899.1"/>
    <property type="molecule type" value="Genomic_DNA"/>
</dbReference>
<keyword evidence="5" id="KW-0732">Signal</keyword>
<dbReference type="InterPro" id="IPR000531">
    <property type="entry name" value="Beta-barrel_TonB"/>
</dbReference>
<comment type="subcellular location">
    <subcellularLocation>
        <location evidence="1 10">Cell outer membrane</location>
        <topology evidence="1 10">Multi-pass membrane protein</topology>
    </subcellularLocation>
</comment>
<dbReference type="InterPro" id="IPR023997">
    <property type="entry name" value="TonB-dep_OMP_SusC/RagA_CS"/>
</dbReference>
<dbReference type="InterPro" id="IPR012910">
    <property type="entry name" value="Plug_dom"/>
</dbReference>
<evidence type="ECO:0000256" key="5">
    <source>
        <dbReference type="ARBA" id="ARBA00022729"/>
    </source>
</evidence>